<name>A0A1M4YNC9_9BACL</name>
<feature type="transmembrane region" description="Helical" evidence="6">
    <location>
        <begin position="420"/>
        <end position="439"/>
    </location>
</feature>
<evidence type="ECO:0000256" key="4">
    <source>
        <dbReference type="ARBA" id="ARBA00022989"/>
    </source>
</evidence>
<dbReference type="Proteomes" id="UP000184476">
    <property type="component" value="Unassembled WGS sequence"/>
</dbReference>
<keyword evidence="5 6" id="KW-0472">Membrane</keyword>
<organism evidence="7 8">
    <name type="scientific">Seinonella peptonophila</name>
    <dbReference type="NCBI Taxonomy" id="112248"/>
    <lineage>
        <taxon>Bacteria</taxon>
        <taxon>Bacillati</taxon>
        <taxon>Bacillota</taxon>
        <taxon>Bacilli</taxon>
        <taxon>Bacillales</taxon>
        <taxon>Thermoactinomycetaceae</taxon>
        <taxon>Seinonella</taxon>
    </lineage>
</organism>
<sequence length="532" mass="58056">MENVKKSFIKGIAILTIAGFISKLLGAVYRVPYQNMTGDIGIYVYQQVYPIYSLFLILATAGVPVAISKLVSERATLGDTVSVKRIIKISSRMLFVIGLLAFILLFFGADVLATWMGNRTMLTAPIQAVACALLVTPMLSVLRGYFQGYQQMEAPSISQVIEQLMRVITILVSAWFFMQPGYGVVWAGTGAMFGACIGGISGLIVLWWFLRKQHRNEQNVLPAEFVQPSAGTLIKRLFFISLPICISSLAMPLFSLVDSFSIGNLLVAKGGVLQQVILSKGAYDRAQPLIQFASFFATALALSVVPAITNACVRGEQQRAKRRAVLAIRLTLLLGLPGSIGLAVIAEPTNIMLFKDSAGTDALAVLALSTLFSTLASTATGILQGAERIAQPAYYLLIGVVVKIAANIVLIGQWGVVGAAWATVLAFLVVCLLNLWSIRQRFPFQSWGIQWLLRALFSVCIMAVGTYFSLKGFTYLFEIWLPERAAMAFTSLGSVCVGIILYLWAILHLGLLSRVEQALLPKRLFRLMSRSK</sequence>
<feature type="transmembrane region" description="Helical" evidence="6">
    <location>
        <begin position="362"/>
        <end position="382"/>
    </location>
</feature>
<feature type="transmembrane region" description="Helical" evidence="6">
    <location>
        <begin position="394"/>
        <end position="414"/>
    </location>
</feature>
<dbReference type="InterPro" id="IPR024923">
    <property type="entry name" value="PG_synth_SpoVB"/>
</dbReference>
<feature type="transmembrane region" description="Helical" evidence="6">
    <location>
        <begin position="289"/>
        <end position="313"/>
    </location>
</feature>
<proteinExistence type="predicted"/>
<evidence type="ECO:0000313" key="8">
    <source>
        <dbReference type="Proteomes" id="UP000184476"/>
    </source>
</evidence>
<keyword evidence="3 6" id="KW-0812">Transmembrane</keyword>
<dbReference type="Pfam" id="PF01943">
    <property type="entry name" value="Polysacc_synt"/>
    <property type="match status" value="1"/>
</dbReference>
<evidence type="ECO:0000256" key="2">
    <source>
        <dbReference type="ARBA" id="ARBA00022475"/>
    </source>
</evidence>
<keyword evidence="2" id="KW-1003">Cell membrane</keyword>
<keyword evidence="4 6" id="KW-1133">Transmembrane helix</keyword>
<feature type="transmembrane region" description="Helical" evidence="6">
    <location>
        <begin position="122"/>
        <end position="146"/>
    </location>
</feature>
<dbReference type="OrthoDB" id="9775950at2"/>
<dbReference type="PIRSF" id="PIRSF038958">
    <property type="entry name" value="PG_synth_SpoVB"/>
    <property type="match status" value="1"/>
</dbReference>
<gene>
    <name evidence="7" type="ORF">SAMN05444392_10742</name>
</gene>
<feature type="transmembrane region" description="Helical" evidence="6">
    <location>
        <begin position="93"/>
        <end position="116"/>
    </location>
</feature>
<evidence type="ECO:0000256" key="5">
    <source>
        <dbReference type="ARBA" id="ARBA00023136"/>
    </source>
</evidence>
<feature type="transmembrane region" description="Helical" evidence="6">
    <location>
        <begin position="51"/>
        <end position="72"/>
    </location>
</feature>
<protein>
    <submittedName>
        <fullName evidence="7">Polysaccharide transporter, PST family</fullName>
    </submittedName>
</protein>
<evidence type="ECO:0000256" key="1">
    <source>
        <dbReference type="ARBA" id="ARBA00004651"/>
    </source>
</evidence>
<dbReference type="EMBL" id="FQVL01000007">
    <property type="protein sequence ID" value="SHF07012.1"/>
    <property type="molecule type" value="Genomic_DNA"/>
</dbReference>
<dbReference type="STRING" id="112248.SAMN05444392_10742"/>
<feature type="transmembrane region" description="Helical" evidence="6">
    <location>
        <begin position="490"/>
        <end position="512"/>
    </location>
</feature>
<feature type="transmembrane region" description="Helical" evidence="6">
    <location>
        <begin position="12"/>
        <end position="31"/>
    </location>
</feature>
<keyword evidence="8" id="KW-1185">Reference proteome</keyword>
<dbReference type="PANTHER" id="PTHR30250">
    <property type="entry name" value="PST FAMILY PREDICTED COLANIC ACID TRANSPORTER"/>
    <property type="match status" value="1"/>
</dbReference>
<feature type="transmembrane region" description="Helical" evidence="6">
    <location>
        <begin position="191"/>
        <end position="210"/>
    </location>
</feature>
<evidence type="ECO:0000256" key="6">
    <source>
        <dbReference type="SAM" id="Phobius"/>
    </source>
</evidence>
<evidence type="ECO:0000313" key="7">
    <source>
        <dbReference type="EMBL" id="SHF07012.1"/>
    </source>
</evidence>
<dbReference type="GO" id="GO:0005886">
    <property type="term" value="C:plasma membrane"/>
    <property type="evidence" value="ECO:0007669"/>
    <property type="project" value="UniProtKB-SubCell"/>
</dbReference>
<comment type="subcellular location">
    <subcellularLocation>
        <location evidence="1">Cell membrane</location>
        <topology evidence="1">Multi-pass membrane protein</topology>
    </subcellularLocation>
</comment>
<evidence type="ECO:0000256" key="3">
    <source>
        <dbReference type="ARBA" id="ARBA00022692"/>
    </source>
</evidence>
<dbReference type="PANTHER" id="PTHR30250:SF29">
    <property type="entry name" value="POLYSACCHARIDE BIOSYNTHESIS PROTEIN C-TERMINAL DOMAIN-CONTAINING PROTEIN"/>
    <property type="match status" value="1"/>
</dbReference>
<dbReference type="RefSeq" id="WP_073155058.1">
    <property type="nucleotide sequence ID" value="NZ_FQVL01000007.1"/>
</dbReference>
<feature type="transmembrane region" description="Helical" evidence="6">
    <location>
        <begin position="325"/>
        <end position="346"/>
    </location>
</feature>
<dbReference type="CDD" id="cd13124">
    <property type="entry name" value="MATE_SpoVB_like"/>
    <property type="match status" value="1"/>
</dbReference>
<accession>A0A1M4YNC9</accession>
<feature type="transmembrane region" description="Helical" evidence="6">
    <location>
        <begin position="167"/>
        <end position="185"/>
    </location>
</feature>
<reference evidence="7 8" key="1">
    <citation type="submission" date="2016-11" db="EMBL/GenBank/DDBJ databases">
        <authorList>
            <person name="Jaros S."/>
            <person name="Januszkiewicz K."/>
            <person name="Wedrychowicz H."/>
        </authorList>
    </citation>
    <scope>NUCLEOTIDE SEQUENCE [LARGE SCALE GENOMIC DNA]</scope>
    <source>
        <strain evidence="7 8">DSM 44666</strain>
    </source>
</reference>
<feature type="transmembrane region" description="Helical" evidence="6">
    <location>
        <begin position="237"/>
        <end position="257"/>
    </location>
</feature>
<dbReference type="AlphaFoldDB" id="A0A1M4YNC9"/>
<dbReference type="InterPro" id="IPR002797">
    <property type="entry name" value="Polysacc_synth"/>
</dbReference>
<dbReference type="InterPro" id="IPR050833">
    <property type="entry name" value="Poly_Biosynth_Transport"/>
</dbReference>
<feature type="transmembrane region" description="Helical" evidence="6">
    <location>
        <begin position="451"/>
        <end position="470"/>
    </location>
</feature>